<dbReference type="InterPro" id="IPR035965">
    <property type="entry name" value="PAS-like_dom_sf"/>
</dbReference>
<name>A0ABW3WZ71_9HYPH</name>
<dbReference type="PROSITE" id="PS50113">
    <property type="entry name" value="PAC"/>
    <property type="match status" value="2"/>
</dbReference>
<evidence type="ECO:0000313" key="6">
    <source>
        <dbReference type="Proteomes" id="UP001597176"/>
    </source>
</evidence>
<keyword evidence="6" id="KW-1185">Reference proteome</keyword>
<proteinExistence type="predicted"/>
<dbReference type="EMBL" id="JBHTND010000012">
    <property type="protein sequence ID" value="MFD1301996.1"/>
    <property type="molecule type" value="Genomic_DNA"/>
</dbReference>
<accession>A0ABW3WZ71</accession>
<feature type="domain" description="PAC" evidence="4">
    <location>
        <begin position="84"/>
        <end position="136"/>
    </location>
</feature>
<dbReference type="Proteomes" id="UP001597176">
    <property type="component" value="Unassembled WGS sequence"/>
</dbReference>
<keyword evidence="1" id="KW-0807">Transducer</keyword>
<dbReference type="NCBIfam" id="TIGR00229">
    <property type="entry name" value="sensory_box"/>
    <property type="match status" value="2"/>
</dbReference>
<sequence length="493" mass="52900">MFNGWGTAAIESKAKLDAVDRSNGTIEFALDGTILSANQNFLDAVGYTLDEIKGRHHSLFVDSDERNGAEYLQFWADLRTGRYQAAEYRRLGKGGREIWIEASYNPILDRSGKPYKVIKLATDVTRRKMEDADRKGQIEAIGKSQAVITFDLDGNILNANDNFLKALGYTLSELIGRHHRLFVEEAVGESTAYAEFWATLKRGTYQAGQFKRIAKDGREIWIEASYNPILDARGRPYKVVKFSTDITAQITLLTDLQRIIERNFSDIDRALAISNDASSSATEAAQSTAENVQTVAAAAEELAASVAEISQSMAKSQEATDEASIQVEAAGHFTQKLSDAATAMGGIVGLIQTIAGQINLLALNATIESARAGEAGRGFAVVAQEVKNLANQAARATERITGEIDSVQTVSKQVVAALGTIGASVGTMRDHVVSTAAAVEEQSVVTRDMSSNMQVAAGAVSTIAQNVRGISGSVLSVSEAVGTTKNAVRVLAR</sequence>
<dbReference type="SMART" id="SM00086">
    <property type="entry name" value="PAC"/>
    <property type="match status" value="2"/>
</dbReference>
<dbReference type="PROSITE" id="PS50111">
    <property type="entry name" value="CHEMOTAXIS_TRANSDUC_2"/>
    <property type="match status" value="1"/>
</dbReference>
<dbReference type="RefSeq" id="WP_238205969.1">
    <property type="nucleotide sequence ID" value="NZ_JBHTND010000012.1"/>
</dbReference>
<evidence type="ECO:0000259" key="4">
    <source>
        <dbReference type="PROSITE" id="PS50113"/>
    </source>
</evidence>
<dbReference type="InterPro" id="IPR000700">
    <property type="entry name" value="PAS-assoc_C"/>
</dbReference>
<dbReference type="SMART" id="SM00283">
    <property type="entry name" value="MA"/>
    <property type="match status" value="1"/>
</dbReference>
<feature type="domain" description="PAC" evidence="4">
    <location>
        <begin position="206"/>
        <end position="258"/>
    </location>
</feature>
<dbReference type="PANTHER" id="PTHR24422">
    <property type="entry name" value="CHEMOTAXIS PROTEIN METHYLTRANSFERASE"/>
    <property type="match status" value="1"/>
</dbReference>
<evidence type="ECO:0000259" key="3">
    <source>
        <dbReference type="PROSITE" id="PS50112"/>
    </source>
</evidence>
<dbReference type="PANTHER" id="PTHR24422:SF10">
    <property type="entry name" value="CHEMOTAXIS PROTEIN METHYLTRANSFERASE 2"/>
    <property type="match status" value="1"/>
</dbReference>
<dbReference type="Pfam" id="PF00015">
    <property type="entry name" value="MCPsignal"/>
    <property type="match status" value="1"/>
</dbReference>
<dbReference type="PROSITE" id="PS50112">
    <property type="entry name" value="PAS"/>
    <property type="match status" value="1"/>
</dbReference>
<dbReference type="SUPFAM" id="SSF55785">
    <property type="entry name" value="PYP-like sensor domain (PAS domain)"/>
    <property type="match status" value="2"/>
</dbReference>
<feature type="domain" description="Methyl-accepting transducer" evidence="2">
    <location>
        <begin position="256"/>
        <end position="478"/>
    </location>
</feature>
<dbReference type="Gene3D" id="1.10.287.950">
    <property type="entry name" value="Methyl-accepting chemotaxis protein"/>
    <property type="match status" value="1"/>
</dbReference>
<dbReference type="InterPro" id="IPR000014">
    <property type="entry name" value="PAS"/>
</dbReference>
<dbReference type="CDD" id="cd00130">
    <property type="entry name" value="PAS"/>
    <property type="match status" value="2"/>
</dbReference>
<evidence type="ECO:0000256" key="1">
    <source>
        <dbReference type="PROSITE-ProRule" id="PRU00284"/>
    </source>
</evidence>
<dbReference type="InterPro" id="IPR013655">
    <property type="entry name" value="PAS_fold_3"/>
</dbReference>
<evidence type="ECO:0000313" key="5">
    <source>
        <dbReference type="EMBL" id="MFD1301996.1"/>
    </source>
</evidence>
<dbReference type="Gene3D" id="3.30.450.20">
    <property type="entry name" value="PAS domain"/>
    <property type="match status" value="2"/>
</dbReference>
<dbReference type="InterPro" id="IPR001610">
    <property type="entry name" value="PAC"/>
</dbReference>
<dbReference type="InterPro" id="IPR050903">
    <property type="entry name" value="Bact_Chemotaxis_MeTrfase"/>
</dbReference>
<reference evidence="6" key="1">
    <citation type="journal article" date="2019" name="Int. J. Syst. Evol. Microbiol.">
        <title>The Global Catalogue of Microorganisms (GCM) 10K type strain sequencing project: providing services to taxonomists for standard genome sequencing and annotation.</title>
        <authorList>
            <consortium name="The Broad Institute Genomics Platform"/>
            <consortium name="The Broad Institute Genome Sequencing Center for Infectious Disease"/>
            <person name="Wu L."/>
            <person name="Ma J."/>
        </authorList>
    </citation>
    <scope>NUCLEOTIDE SEQUENCE [LARGE SCALE GENOMIC DNA]</scope>
    <source>
        <strain evidence="6">CCUG 56108</strain>
    </source>
</reference>
<dbReference type="InterPro" id="IPR004090">
    <property type="entry name" value="Chemotax_Me-accpt_rcpt"/>
</dbReference>
<dbReference type="SMART" id="SM00091">
    <property type="entry name" value="PAS"/>
    <property type="match status" value="2"/>
</dbReference>
<protein>
    <submittedName>
        <fullName evidence="5">PAS domain S-box protein</fullName>
    </submittedName>
</protein>
<dbReference type="SUPFAM" id="SSF58104">
    <property type="entry name" value="Methyl-accepting chemotaxis protein (MCP) signaling domain"/>
    <property type="match status" value="1"/>
</dbReference>
<dbReference type="InterPro" id="IPR004089">
    <property type="entry name" value="MCPsignal_dom"/>
</dbReference>
<evidence type="ECO:0000259" key="2">
    <source>
        <dbReference type="PROSITE" id="PS50111"/>
    </source>
</evidence>
<gene>
    <name evidence="5" type="ORF">ACFQ4G_10400</name>
</gene>
<dbReference type="Pfam" id="PF08447">
    <property type="entry name" value="PAS_3"/>
    <property type="match status" value="2"/>
</dbReference>
<feature type="domain" description="PAS" evidence="3">
    <location>
        <begin position="147"/>
        <end position="177"/>
    </location>
</feature>
<organism evidence="5 6">
    <name type="scientific">Methylobacterium marchantiae</name>
    <dbReference type="NCBI Taxonomy" id="600331"/>
    <lineage>
        <taxon>Bacteria</taxon>
        <taxon>Pseudomonadati</taxon>
        <taxon>Pseudomonadota</taxon>
        <taxon>Alphaproteobacteria</taxon>
        <taxon>Hyphomicrobiales</taxon>
        <taxon>Methylobacteriaceae</taxon>
        <taxon>Methylobacterium</taxon>
    </lineage>
</organism>
<dbReference type="PRINTS" id="PR00260">
    <property type="entry name" value="CHEMTRNSDUCR"/>
</dbReference>
<comment type="caution">
    <text evidence="5">The sequence shown here is derived from an EMBL/GenBank/DDBJ whole genome shotgun (WGS) entry which is preliminary data.</text>
</comment>